<dbReference type="Gene3D" id="1.10.40.30">
    <property type="entry name" value="Fumarase/aspartase (C-terminal domain)"/>
    <property type="match status" value="1"/>
</dbReference>
<keyword evidence="10" id="KW-1185">Reference proteome</keyword>
<keyword evidence="4 6" id="KW-0055">Arginine biosynthesis</keyword>
<dbReference type="SUPFAM" id="SSF48557">
    <property type="entry name" value="L-aspartase-like"/>
    <property type="match status" value="1"/>
</dbReference>
<evidence type="ECO:0000259" key="7">
    <source>
        <dbReference type="Pfam" id="PF00206"/>
    </source>
</evidence>
<dbReference type="PRINTS" id="PR00149">
    <property type="entry name" value="FUMRATELYASE"/>
</dbReference>
<evidence type="ECO:0000256" key="5">
    <source>
        <dbReference type="ARBA" id="ARBA00023239"/>
    </source>
</evidence>
<evidence type="ECO:0000256" key="3">
    <source>
        <dbReference type="ARBA" id="ARBA00012338"/>
    </source>
</evidence>
<dbReference type="Gene3D" id="1.20.200.10">
    <property type="entry name" value="Fumarase/aspartase (Central domain)"/>
    <property type="match status" value="1"/>
</dbReference>
<dbReference type="NCBIfam" id="TIGR00838">
    <property type="entry name" value="argH"/>
    <property type="match status" value="1"/>
</dbReference>
<dbReference type="EMBL" id="JAESVN010000002">
    <property type="protein sequence ID" value="MBL4916721.1"/>
    <property type="molecule type" value="Genomic_DNA"/>
</dbReference>
<dbReference type="Pfam" id="PF00206">
    <property type="entry name" value="Lyase_1"/>
    <property type="match status" value="1"/>
</dbReference>
<evidence type="ECO:0000256" key="1">
    <source>
        <dbReference type="ARBA" id="ARBA00000985"/>
    </source>
</evidence>
<gene>
    <name evidence="6 9" type="primary">argH</name>
    <name evidence="9" type="ORF">JL811_05750</name>
</gene>
<comment type="pathway">
    <text evidence="2 6">Amino-acid biosynthesis; L-arginine biosynthesis; L-arginine from L-ornithine and carbamoyl phosphate: step 3/3.</text>
</comment>
<dbReference type="EC" id="4.3.2.1" evidence="3 6"/>
<evidence type="ECO:0000256" key="4">
    <source>
        <dbReference type="ARBA" id="ARBA00022571"/>
    </source>
</evidence>
<dbReference type="InterPro" id="IPR022761">
    <property type="entry name" value="Fumarate_lyase_N"/>
</dbReference>
<keyword evidence="5 6" id="KW-0456">Lyase</keyword>
<dbReference type="HAMAP" id="MF_00006">
    <property type="entry name" value="Arg_succ_lyase"/>
    <property type="match status" value="1"/>
</dbReference>
<dbReference type="Pfam" id="PF14698">
    <property type="entry name" value="ASL_C2"/>
    <property type="match status" value="1"/>
</dbReference>
<dbReference type="InterPro" id="IPR009049">
    <property type="entry name" value="Argininosuccinate_lyase"/>
</dbReference>
<dbReference type="Gene3D" id="1.10.275.10">
    <property type="entry name" value="Fumarase/aspartase (N-terminal domain)"/>
    <property type="match status" value="1"/>
</dbReference>
<feature type="domain" description="Argininosuccinate lyase C-terminal" evidence="8">
    <location>
        <begin position="370"/>
        <end position="444"/>
    </location>
</feature>
<organism evidence="9 10">
    <name type="scientific">Szabonella alba</name>
    <dbReference type="NCBI Taxonomy" id="2804194"/>
    <lineage>
        <taxon>Bacteria</taxon>
        <taxon>Pseudomonadati</taxon>
        <taxon>Pseudomonadota</taxon>
        <taxon>Alphaproteobacteria</taxon>
        <taxon>Rhodobacterales</taxon>
        <taxon>Paracoccaceae</taxon>
        <taxon>Szabonella</taxon>
    </lineage>
</organism>
<accession>A0A8K0V7S9</accession>
<keyword evidence="6" id="KW-0963">Cytoplasm</keyword>
<sequence length="506" mass="54761">MSSHHDADRSRFPDPVYARTVLAPLFDHSKREFAGELSRINRAHCVMLTETAILTAAEGTAIAGALARIDATLDPAAMVYSGEHEDMFFAIEAELKAILGPDMAGRLHTGRSRNDMDHTILRLRLRDEIDALATKGRQLAQAMLNKAQAERDTIIVAYTHGQPAQPTTFGHYIGAALEVLLRDLDRLAAARQVVDRCPMGAAAITTTGFALDRPRMATLLGFAEPQRNSYGCIATVDYVTASYSALSLMMLHLGRVVQDLQFWTSFEVGQIYVPNGFVQISSIMPQKRNPVPVEHMRLLASQAMGQAQAMVGTMHNTPFTDMNDSEGEVQTAGYRAFALAGRMLDLMAALLPSLAVEGERVRANIDRSCITVTELADTLVRAEGLPFRIAHEIAADVARGVTARQTALSDGHDLFAAAFQHAVGRAPRLSAADYALAVSPRNFIAIRDRIGGPAPAAMDESLAVYRSALQALTDRAEAGARRIADAADLLAGAFAQLTETDPQEAR</sequence>
<comment type="catalytic activity">
    <reaction evidence="1 6">
        <text>2-(N(omega)-L-arginino)succinate = fumarate + L-arginine</text>
        <dbReference type="Rhea" id="RHEA:24020"/>
        <dbReference type="ChEBI" id="CHEBI:29806"/>
        <dbReference type="ChEBI" id="CHEBI:32682"/>
        <dbReference type="ChEBI" id="CHEBI:57472"/>
        <dbReference type="EC" id="4.3.2.1"/>
    </reaction>
</comment>
<keyword evidence="6" id="KW-0028">Amino-acid biosynthesis</keyword>
<feature type="domain" description="Fumarate lyase N-terminal" evidence="7">
    <location>
        <begin position="55"/>
        <end position="305"/>
    </location>
</feature>
<dbReference type="InterPro" id="IPR008948">
    <property type="entry name" value="L-Aspartase-like"/>
</dbReference>
<dbReference type="PANTHER" id="PTHR43814">
    <property type="entry name" value="ARGININOSUCCINATE LYASE"/>
    <property type="match status" value="1"/>
</dbReference>
<dbReference type="GO" id="GO:0004056">
    <property type="term" value="F:argininosuccinate lyase activity"/>
    <property type="evidence" value="ECO:0007669"/>
    <property type="project" value="UniProtKB-UniRule"/>
</dbReference>
<dbReference type="InterPro" id="IPR000362">
    <property type="entry name" value="Fumarate_lyase_fam"/>
</dbReference>
<name>A0A8K0V7S9_9RHOB</name>
<evidence type="ECO:0000256" key="6">
    <source>
        <dbReference type="HAMAP-Rule" id="MF_00006"/>
    </source>
</evidence>
<comment type="subcellular location">
    <subcellularLocation>
        <location evidence="6">Cytoplasm</location>
    </subcellularLocation>
</comment>
<reference evidence="9" key="1">
    <citation type="submission" date="2021-01" db="EMBL/GenBank/DDBJ databases">
        <title>Tabrizicola alba sp. nov. a motile alkaliphilic bacterium isolated from a soda lake.</title>
        <authorList>
            <person name="Szuroczki S."/>
            <person name="Abbaszade G."/>
            <person name="Schumann P."/>
            <person name="Toth E."/>
        </authorList>
    </citation>
    <scope>NUCLEOTIDE SEQUENCE</scope>
    <source>
        <strain evidence="9">DMG-N-6</strain>
    </source>
</reference>
<evidence type="ECO:0000313" key="9">
    <source>
        <dbReference type="EMBL" id="MBL4916721.1"/>
    </source>
</evidence>
<dbReference type="InterPro" id="IPR024083">
    <property type="entry name" value="Fumarase/histidase_N"/>
</dbReference>
<evidence type="ECO:0000256" key="2">
    <source>
        <dbReference type="ARBA" id="ARBA00004941"/>
    </source>
</evidence>
<evidence type="ECO:0000313" key="10">
    <source>
        <dbReference type="Proteomes" id="UP000648908"/>
    </source>
</evidence>
<dbReference type="PRINTS" id="PR00145">
    <property type="entry name" value="ARGSUCLYASE"/>
</dbReference>
<dbReference type="AlphaFoldDB" id="A0A8K0V7S9"/>
<comment type="similarity">
    <text evidence="6">Belongs to the lyase 1 family. Argininosuccinate lyase subfamily.</text>
</comment>
<comment type="caution">
    <text evidence="9">The sequence shown here is derived from an EMBL/GenBank/DDBJ whole genome shotgun (WGS) entry which is preliminary data.</text>
</comment>
<protein>
    <recommendedName>
        <fullName evidence="3 6">Argininosuccinate lyase</fullName>
        <shortName evidence="6">ASAL</shortName>
        <ecNumber evidence="3 6">4.3.2.1</ecNumber>
    </recommendedName>
    <alternativeName>
        <fullName evidence="6">Arginosuccinase</fullName>
    </alternativeName>
</protein>
<dbReference type="Proteomes" id="UP000648908">
    <property type="component" value="Unassembled WGS sequence"/>
</dbReference>
<dbReference type="GO" id="GO:0042450">
    <property type="term" value="P:L-arginine biosynthetic process via ornithine"/>
    <property type="evidence" value="ECO:0007669"/>
    <property type="project" value="UniProtKB-UniRule"/>
</dbReference>
<dbReference type="GO" id="GO:0005829">
    <property type="term" value="C:cytosol"/>
    <property type="evidence" value="ECO:0007669"/>
    <property type="project" value="TreeGrafter"/>
</dbReference>
<dbReference type="RefSeq" id="WP_202687537.1">
    <property type="nucleotide sequence ID" value="NZ_JAESVN010000002.1"/>
</dbReference>
<evidence type="ECO:0000259" key="8">
    <source>
        <dbReference type="Pfam" id="PF14698"/>
    </source>
</evidence>
<dbReference type="InterPro" id="IPR029419">
    <property type="entry name" value="Arg_succ_lyase_C"/>
</dbReference>
<proteinExistence type="inferred from homology"/>
<dbReference type="PANTHER" id="PTHR43814:SF1">
    <property type="entry name" value="ARGININOSUCCINATE LYASE"/>
    <property type="match status" value="1"/>
</dbReference>
<dbReference type="CDD" id="cd01359">
    <property type="entry name" value="Argininosuccinate_lyase"/>
    <property type="match status" value="1"/>
</dbReference>
<dbReference type="UniPathway" id="UPA00068">
    <property type="reaction ID" value="UER00114"/>
</dbReference>